<dbReference type="RefSeq" id="WP_129095005.1">
    <property type="nucleotide sequence ID" value="NZ_CBCSAE010000004.1"/>
</dbReference>
<dbReference type="InterPro" id="IPR006521">
    <property type="entry name" value="Tail_protein_I"/>
</dbReference>
<organism evidence="1 2">
    <name type="scientific">Arcobacter aquimarinus</name>
    <dbReference type="NCBI Taxonomy" id="1315211"/>
    <lineage>
        <taxon>Bacteria</taxon>
        <taxon>Pseudomonadati</taxon>
        <taxon>Campylobacterota</taxon>
        <taxon>Epsilonproteobacteria</taxon>
        <taxon>Campylobacterales</taxon>
        <taxon>Arcobacteraceae</taxon>
        <taxon>Arcobacter</taxon>
    </lineage>
</organism>
<reference evidence="1 2" key="1">
    <citation type="submission" date="2018-07" db="EMBL/GenBank/DDBJ databases">
        <title>Identification of phenol metabolism pathways in Arcobacter.</title>
        <authorList>
            <person name="Miller W.G."/>
            <person name="Yee E."/>
            <person name="Bono J.L."/>
        </authorList>
    </citation>
    <scope>NUCLEOTIDE SEQUENCE [LARGE SCALE GENOMIC DNA]</scope>
    <source>
        <strain evidence="1 2">W63</strain>
    </source>
</reference>
<sequence length="214" mass="24911">MSLISLLPINEDEKLKAIDLVYETRVAKLKEELQVISTLAHPKLADEKYLPYLAHSHQVDFWSNELTLDEKRAIIDHSILLHRKKGTLFALKDVLKKLNIDVKFYEWFEYAGLPYHFKIDVDFLNRPVEDKDLKIIEEFVEIYKNTKSILELININLKTQAQQKYALATITGETIELLPYAVRNLDFTHNSKVAVAIKMSECITLTLKREALLR</sequence>
<dbReference type="KEGG" id="aaqi:AAQM_1426"/>
<proteinExistence type="predicted"/>
<accession>A0AAE7B282</accession>
<evidence type="ECO:0000313" key="2">
    <source>
        <dbReference type="Proteomes" id="UP000502065"/>
    </source>
</evidence>
<dbReference type="AlphaFoldDB" id="A0AAE7B282"/>
<gene>
    <name evidence="1" type="ORF">AAQM_1426</name>
</gene>
<dbReference type="NCBIfam" id="TIGR01634">
    <property type="entry name" value="tail_P2_I"/>
    <property type="match status" value="1"/>
</dbReference>
<protein>
    <submittedName>
        <fullName evidence="1">Phage tail protein I</fullName>
    </submittedName>
</protein>
<dbReference type="EMBL" id="CP030944">
    <property type="protein sequence ID" value="QKE26173.1"/>
    <property type="molecule type" value="Genomic_DNA"/>
</dbReference>
<dbReference type="Pfam" id="PF09684">
    <property type="entry name" value="Tail_P2_I"/>
    <property type="match status" value="1"/>
</dbReference>
<evidence type="ECO:0000313" key="1">
    <source>
        <dbReference type="EMBL" id="QKE26173.1"/>
    </source>
</evidence>
<dbReference type="Proteomes" id="UP000502065">
    <property type="component" value="Chromosome"/>
</dbReference>
<name>A0AAE7B282_9BACT</name>
<keyword evidence="2" id="KW-1185">Reference proteome</keyword>